<dbReference type="EMBL" id="JAGKHQ010000021">
    <property type="protein sequence ID" value="KAG7474154.1"/>
    <property type="molecule type" value="Genomic_DNA"/>
</dbReference>
<gene>
    <name evidence="2" type="ORF">JOB18_002843</name>
</gene>
<protein>
    <submittedName>
        <fullName evidence="2">Uncharacterized protein</fullName>
    </submittedName>
</protein>
<feature type="compositionally biased region" description="Low complexity" evidence="1">
    <location>
        <begin position="146"/>
        <end position="159"/>
    </location>
</feature>
<name>A0AAV6PQ88_SOLSE</name>
<evidence type="ECO:0000313" key="3">
    <source>
        <dbReference type="Proteomes" id="UP000693946"/>
    </source>
</evidence>
<dbReference type="AlphaFoldDB" id="A0AAV6PQ88"/>
<dbReference type="EMBL" id="JAGKHQ010000021">
    <property type="protein sequence ID" value="KAG7474156.1"/>
    <property type="molecule type" value="Genomic_DNA"/>
</dbReference>
<organism evidence="2 3">
    <name type="scientific">Solea senegalensis</name>
    <name type="common">Senegalese sole</name>
    <dbReference type="NCBI Taxonomy" id="28829"/>
    <lineage>
        <taxon>Eukaryota</taxon>
        <taxon>Metazoa</taxon>
        <taxon>Chordata</taxon>
        <taxon>Craniata</taxon>
        <taxon>Vertebrata</taxon>
        <taxon>Euteleostomi</taxon>
        <taxon>Actinopterygii</taxon>
        <taxon>Neopterygii</taxon>
        <taxon>Teleostei</taxon>
        <taxon>Neoteleostei</taxon>
        <taxon>Acanthomorphata</taxon>
        <taxon>Carangaria</taxon>
        <taxon>Pleuronectiformes</taxon>
        <taxon>Pleuronectoidei</taxon>
        <taxon>Soleidae</taxon>
        <taxon>Solea</taxon>
    </lineage>
</organism>
<reference evidence="2 3" key="1">
    <citation type="journal article" date="2021" name="Sci. Rep.">
        <title>Chromosome anchoring in Senegalese sole (Solea senegalensis) reveals sex-associated markers and genome rearrangements in flatfish.</title>
        <authorList>
            <person name="Guerrero-Cozar I."/>
            <person name="Gomez-Garrido J."/>
            <person name="Berbel C."/>
            <person name="Martinez-Blanch J.F."/>
            <person name="Alioto T."/>
            <person name="Claros M.G."/>
            <person name="Gagnaire P.A."/>
            <person name="Manchado M."/>
        </authorList>
    </citation>
    <scope>NUCLEOTIDE SEQUENCE [LARGE SCALE GENOMIC DNA]</scope>
    <source>
        <strain evidence="2">Sse05_10M</strain>
    </source>
</reference>
<evidence type="ECO:0000256" key="1">
    <source>
        <dbReference type="SAM" id="MobiDB-lite"/>
    </source>
</evidence>
<comment type="caution">
    <text evidence="2">The sequence shown here is derived from an EMBL/GenBank/DDBJ whole genome shotgun (WGS) entry which is preliminary data.</text>
</comment>
<evidence type="ECO:0000313" key="2">
    <source>
        <dbReference type="EMBL" id="KAG7474156.1"/>
    </source>
</evidence>
<accession>A0AAV6PQ88</accession>
<dbReference type="EMBL" id="JAGKHQ010000021">
    <property type="protein sequence ID" value="KAG7474155.1"/>
    <property type="molecule type" value="Genomic_DNA"/>
</dbReference>
<feature type="compositionally biased region" description="Polar residues" evidence="1">
    <location>
        <begin position="112"/>
        <end position="123"/>
    </location>
</feature>
<feature type="compositionally biased region" description="Basic residues" evidence="1">
    <location>
        <begin position="129"/>
        <end position="145"/>
    </location>
</feature>
<reference evidence="2" key="2">
    <citation type="submission" date="2021-03" db="EMBL/GenBank/DDBJ databases">
        <authorList>
            <person name="Guerrero-Cozar I."/>
            <person name="Gomez-Garrido J."/>
            <person name="Berbel C."/>
            <person name="Martinez-Blanch J.F."/>
            <person name="Alioto T."/>
            <person name="Claros M.G."/>
            <person name="Gagnaire P.A."/>
            <person name="Manchado M."/>
        </authorList>
    </citation>
    <scope>NUCLEOTIDE SEQUENCE</scope>
    <source>
        <strain evidence="2">Sse05_10M</strain>
        <tissue evidence="2">Blood</tissue>
    </source>
</reference>
<feature type="region of interest" description="Disordered" evidence="1">
    <location>
        <begin position="112"/>
        <end position="179"/>
    </location>
</feature>
<keyword evidence="3" id="KW-1185">Reference proteome</keyword>
<dbReference type="EMBL" id="JAGKHQ010000021">
    <property type="protein sequence ID" value="KAG7474153.1"/>
    <property type="molecule type" value="Genomic_DNA"/>
</dbReference>
<sequence length="179" mass="19640">MPRLKSYKRSCAAKERMAKRLTAVVKSVPQVPTTRLPPPAFDPSCRGTGTWPVSPLTDSSHKLVIPAESPDKKRSLSPQGEKVQVMESSISLTPAKFSPLILEAMDSIQSANLDWEEPTSSAERPTGVKLRRKPSSPPKKTHRKQVPVPQRRTRQQGGTAPDVVEVMTGPGSMHLVFEP</sequence>
<proteinExistence type="predicted"/>
<dbReference type="Proteomes" id="UP000693946">
    <property type="component" value="Linkage Group LG9"/>
</dbReference>
<feature type="region of interest" description="Disordered" evidence="1">
    <location>
        <begin position="30"/>
        <end position="59"/>
    </location>
</feature>